<keyword evidence="7" id="KW-0406">Ion transport</keyword>
<keyword evidence="9 11" id="KW-0472">Membrane</keyword>
<evidence type="ECO:0000313" key="17">
    <source>
        <dbReference type="EMBL" id="QDZ08770.1"/>
    </source>
</evidence>
<feature type="chain" id="PRO_5022962570" evidence="14">
    <location>
        <begin position="30"/>
        <end position="760"/>
    </location>
</feature>
<dbReference type="Pfam" id="PF07715">
    <property type="entry name" value="Plug"/>
    <property type="match status" value="1"/>
</dbReference>
<dbReference type="KEGG" id="spai:FPZ24_15925"/>
<accession>A0A5B8LNU7</accession>
<dbReference type="PROSITE" id="PS52016">
    <property type="entry name" value="TONB_DEPENDENT_REC_3"/>
    <property type="match status" value="1"/>
</dbReference>
<comment type="subcellular location">
    <subcellularLocation>
        <location evidence="1 11">Cell outer membrane</location>
        <topology evidence="1 11">Multi-pass membrane protein</topology>
    </subcellularLocation>
</comment>
<evidence type="ECO:0000256" key="14">
    <source>
        <dbReference type="SAM" id="SignalP"/>
    </source>
</evidence>
<evidence type="ECO:0000256" key="11">
    <source>
        <dbReference type="PROSITE-ProRule" id="PRU01360"/>
    </source>
</evidence>
<dbReference type="PANTHER" id="PTHR32552">
    <property type="entry name" value="FERRICHROME IRON RECEPTOR-RELATED"/>
    <property type="match status" value="1"/>
</dbReference>
<evidence type="ECO:0000259" key="15">
    <source>
        <dbReference type="Pfam" id="PF00593"/>
    </source>
</evidence>
<dbReference type="InterPro" id="IPR012910">
    <property type="entry name" value="Plug_dom"/>
</dbReference>
<dbReference type="PANTHER" id="PTHR32552:SF81">
    <property type="entry name" value="TONB-DEPENDENT OUTER MEMBRANE RECEPTOR"/>
    <property type="match status" value="1"/>
</dbReference>
<proteinExistence type="inferred from homology"/>
<keyword evidence="5 11" id="KW-0812">Transmembrane</keyword>
<dbReference type="InterPro" id="IPR000531">
    <property type="entry name" value="Beta-barrel_TonB"/>
</dbReference>
<feature type="domain" description="TonB-dependent receptor plug" evidence="16">
    <location>
        <begin position="67"/>
        <end position="173"/>
    </location>
</feature>
<organism evidence="17 18">
    <name type="scientific">Sphingomonas panacisoli</name>
    <dbReference type="NCBI Taxonomy" id="1813879"/>
    <lineage>
        <taxon>Bacteria</taxon>
        <taxon>Pseudomonadati</taxon>
        <taxon>Pseudomonadota</taxon>
        <taxon>Alphaproteobacteria</taxon>
        <taxon>Sphingomonadales</taxon>
        <taxon>Sphingomonadaceae</taxon>
        <taxon>Sphingomonas</taxon>
    </lineage>
</organism>
<dbReference type="Proteomes" id="UP000315673">
    <property type="component" value="Chromosome"/>
</dbReference>
<dbReference type="InterPro" id="IPR039426">
    <property type="entry name" value="TonB-dep_rcpt-like"/>
</dbReference>
<gene>
    <name evidence="17" type="ORF">FPZ24_15925</name>
</gene>
<dbReference type="GO" id="GO:0006826">
    <property type="term" value="P:iron ion transport"/>
    <property type="evidence" value="ECO:0007669"/>
    <property type="project" value="UniProtKB-KW"/>
</dbReference>
<evidence type="ECO:0000256" key="7">
    <source>
        <dbReference type="ARBA" id="ARBA00023065"/>
    </source>
</evidence>
<protein>
    <submittedName>
        <fullName evidence="17">TonB-dependent receptor</fullName>
    </submittedName>
</protein>
<dbReference type="AlphaFoldDB" id="A0A5B8LNU7"/>
<dbReference type="SUPFAM" id="SSF56935">
    <property type="entry name" value="Porins"/>
    <property type="match status" value="1"/>
</dbReference>
<feature type="region of interest" description="Disordered" evidence="13">
    <location>
        <begin position="30"/>
        <end position="54"/>
    </location>
</feature>
<evidence type="ECO:0000256" key="10">
    <source>
        <dbReference type="ARBA" id="ARBA00023237"/>
    </source>
</evidence>
<evidence type="ECO:0000256" key="2">
    <source>
        <dbReference type="ARBA" id="ARBA00022448"/>
    </source>
</evidence>
<dbReference type="Pfam" id="PF00593">
    <property type="entry name" value="TonB_dep_Rec_b-barrel"/>
    <property type="match status" value="1"/>
</dbReference>
<keyword evidence="8 12" id="KW-0798">TonB box</keyword>
<reference evidence="17 18" key="1">
    <citation type="submission" date="2019-07" db="EMBL/GenBank/DDBJ databases">
        <title>Full genome sequence of Sphingomonas sp. 4R-6-7(HKS19).</title>
        <authorList>
            <person name="Im W.-T."/>
        </authorList>
    </citation>
    <scope>NUCLEOTIDE SEQUENCE [LARGE SCALE GENOMIC DNA]</scope>
    <source>
        <strain evidence="17 18">HKS19</strain>
    </source>
</reference>
<keyword evidence="3 11" id="KW-1134">Transmembrane beta strand</keyword>
<evidence type="ECO:0000256" key="4">
    <source>
        <dbReference type="ARBA" id="ARBA00022496"/>
    </source>
</evidence>
<evidence type="ECO:0000256" key="6">
    <source>
        <dbReference type="ARBA" id="ARBA00023004"/>
    </source>
</evidence>
<keyword evidence="18" id="KW-1185">Reference proteome</keyword>
<sequence>MIFWEGSMKAGFWLSVSVAALMSSGVAHAQTAPTTDPTAASAPDAQTGTDTQDGDIVITAERRSTSLQRTPVAASVLNGEDLVRKSISTVEQLQFATPSLTVNTSGQSNSFNIRGIGKTEITSSIGVGVVTYRDGVATFPGYFQTEPYYDIASVEVLRGPQGTFAGGNATGGAVFITEKNPDTKAVNGYMLAQYGNYNDYKFQGAINLPISSTLALRVAGNYEKRDTFFKVTGPWTGNPGNLDSFSTRASLLWEPDSHLRVLIKGDYNNVIYGGFPNTPAYFNRGTAAAPIFVANNSDPFNVTSNAFLTGKDEFGRVSANISYTFDSGLMIRSISAYQNGTTQETLDADGTATGNPVIAPSGNQTFQDFAREHIWSQEFNIVSPDSNRFTWLLGAYVQRDSYRFPPNGGYRSLSDTGTLRSLEIIGTNPHTALAGFGQIGYKLTDSLQVTLGGRWSRTTSRNDATYPATLFVGILVPVTIKQNDFFSSSNVDGKFAINWTIDSNNFAYAFVATGTKAGGLNGSNFFGVTPRAFRPERVTDYEIGYKGTLMNGHLRTQIGGYYNVYKNFQVSIVDPATPNYNSIFNVPNPTKLYGLEASAQGSFGAFQFDFSTSISHSEVGKFFARDPRIGTTGTCDPVNGPGNATCLNLDGRRQTYSPQFTVSVGAQYAIPLGTGVTLTPRVDYAHISSVWATLFQRADLGDYLPQRNIVNAQLTLNTGKWTIGAYSTNLTDQHYISSLNGIRRMAAPPRQYGVRASFSF</sequence>
<evidence type="ECO:0000256" key="8">
    <source>
        <dbReference type="ARBA" id="ARBA00023077"/>
    </source>
</evidence>
<keyword evidence="4" id="KW-0410">Iron transport</keyword>
<name>A0A5B8LNU7_9SPHN</name>
<evidence type="ECO:0000256" key="13">
    <source>
        <dbReference type="SAM" id="MobiDB-lite"/>
    </source>
</evidence>
<keyword evidence="6" id="KW-0408">Iron</keyword>
<dbReference type="Gene3D" id="2.40.170.20">
    <property type="entry name" value="TonB-dependent receptor, beta-barrel domain"/>
    <property type="match status" value="1"/>
</dbReference>
<evidence type="ECO:0000256" key="12">
    <source>
        <dbReference type="RuleBase" id="RU003357"/>
    </source>
</evidence>
<evidence type="ECO:0000256" key="9">
    <source>
        <dbReference type="ARBA" id="ARBA00023136"/>
    </source>
</evidence>
<evidence type="ECO:0000256" key="1">
    <source>
        <dbReference type="ARBA" id="ARBA00004571"/>
    </source>
</evidence>
<keyword evidence="2 11" id="KW-0813">Transport</keyword>
<evidence type="ECO:0000259" key="16">
    <source>
        <dbReference type="Pfam" id="PF07715"/>
    </source>
</evidence>
<comment type="similarity">
    <text evidence="11 12">Belongs to the TonB-dependent receptor family.</text>
</comment>
<keyword evidence="17" id="KW-0675">Receptor</keyword>
<evidence type="ECO:0000256" key="3">
    <source>
        <dbReference type="ARBA" id="ARBA00022452"/>
    </source>
</evidence>
<keyword evidence="10 11" id="KW-0998">Cell outer membrane</keyword>
<dbReference type="OrthoDB" id="127311at2"/>
<dbReference type="EMBL" id="CP042306">
    <property type="protein sequence ID" value="QDZ08770.1"/>
    <property type="molecule type" value="Genomic_DNA"/>
</dbReference>
<dbReference type="GO" id="GO:0009279">
    <property type="term" value="C:cell outer membrane"/>
    <property type="evidence" value="ECO:0007669"/>
    <property type="project" value="UniProtKB-SubCell"/>
</dbReference>
<feature type="signal peptide" evidence="14">
    <location>
        <begin position="1"/>
        <end position="29"/>
    </location>
</feature>
<evidence type="ECO:0000256" key="5">
    <source>
        <dbReference type="ARBA" id="ARBA00022692"/>
    </source>
</evidence>
<keyword evidence="14" id="KW-0732">Signal</keyword>
<dbReference type="InterPro" id="IPR036942">
    <property type="entry name" value="Beta-barrel_TonB_sf"/>
</dbReference>
<evidence type="ECO:0000313" key="18">
    <source>
        <dbReference type="Proteomes" id="UP000315673"/>
    </source>
</evidence>
<feature type="domain" description="TonB-dependent receptor-like beta-barrel" evidence="15">
    <location>
        <begin position="269"/>
        <end position="730"/>
    </location>
</feature>